<keyword evidence="4 7" id="KW-0812">Transmembrane</keyword>
<gene>
    <name evidence="9" type="ORF">GCM10007971_38400</name>
</gene>
<sequence>MINYPTGDKNASTIYRSLELIGTVGAVFRELDAEFIEEVSSKSFGQSLTNTVEVGGLNKMTAVLGYLIGLLIYSPFNLIIHELGHAFFIKLLGGKINKIHIGVGGPLINLKGFSFNKYFFILGYVDFDYSTVKIKNKIGDFFIIFGGVLFNIISLIIVILIFNAYNPNSFLKGYYIGFTITLIISALIPVTYPNGYDSDGKNIFKLLIGNRKY</sequence>
<evidence type="ECO:0000256" key="1">
    <source>
        <dbReference type="ARBA" id="ARBA00001947"/>
    </source>
</evidence>
<evidence type="ECO:0000256" key="7">
    <source>
        <dbReference type="SAM" id="Phobius"/>
    </source>
</evidence>
<name>A0A917Y707_9BACI</name>
<comment type="cofactor">
    <cofactor evidence="1">
        <name>Zn(2+)</name>
        <dbReference type="ChEBI" id="CHEBI:29105"/>
    </cofactor>
</comment>
<dbReference type="Pfam" id="PF02163">
    <property type="entry name" value="Peptidase_M50"/>
    <property type="match status" value="1"/>
</dbReference>
<keyword evidence="6 7" id="KW-0472">Membrane</keyword>
<dbReference type="Proteomes" id="UP000624041">
    <property type="component" value="Unassembled WGS sequence"/>
</dbReference>
<evidence type="ECO:0000256" key="2">
    <source>
        <dbReference type="ARBA" id="ARBA00004141"/>
    </source>
</evidence>
<feature type="transmembrane region" description="Helical" evidence="7">
    <location>
        <begin position="141"/>
        <end position="162"/>
    </location>
</feature>
<keyword evidence="10" id="KW-1185">Reference proteome</keyword>
<evidence type="ECO:0000256" key="6">
    <source>
        <dbReference type="ARBA" id="ARBA00023136"/>
    </source>
</evidence>
<evidence type="ECO:0000313" key="9">
    <source>
        <dbReference type="EMBL" id="GGN67495.1"/>
    </source>
</evidence>
<evidence type="ECO:0000313" key="10">
    <source>
        <dbReference type="Proteomes" id="UP000624041"/>
    </source>
</evidence>
<proteinExistence type="inferred from homology"/>
<keyword evidence="5 7" id="KW-1133">Transmembrane helix</keyword>
<reference evidence="9" key="2">
    <citation type="submission" date="2020-09" db="EMBL/GenBank/DDBJ databases">
        <authorList>
            <person name="Sun Q."/>
            <person name="Ohkuma M."/>
        </authorList>
    </citation>
    <scope>NUCLEOTIDE SEQUENCE</scope>
    <source>
        <strain evidence="9">JCM 17251</strain>
    </source>
</reference>
<dbReference type="GO" id="GO:0016020">
    <property type="term" value="C:membrane"/>
    <property type="evidence" value="ECO:0007669"/>
    <property type="project" value="UniProtKB-SubCell"/>
</dbReference>
<feature type="transmembrane region" description="Helical" evidence="7">
    <location>
        <begin position="60"/>
        <end position="80"/>
    </location>
</feature>
<dbReference type="InterPro" id="IPR008915">
    <property type="entry name" value="Peptidase_M50"/>
</dbReference>
<evidence type="ECO:0000256" key="5">
    <source>
        <dbReference type="ARBA" id="ARBA00022989"/>
    </source>
</evidence>
<reference evidence="9" key="1">
    <citation type="journal article" date="2014" name="Int. J. Syst. Evol. Microbiol.">
        <title>Complete genome sequence of Corynebacterium casei LMG S-19264T (=DSM 44701T), isolated from a smear-ripened cheese.</title>
        <authorList>
            <consortium name="US DOE Joint Genome Institute (JGI-PGF)"/>
            <person name="Walter F."/>
            <person name="Albersmeier A."/>
            <person name="Kalinowski J."/>
            <person name="Ruckert C."/>
        </authorList>
    </citation>
    <scope>NUCLEOTIDE SEQUENCE</scope>
    <source>
        <strain evidence="9">JCM 17251</strain>
    </source>
</reference>
<evidence type="ECO:0000256" key="4">
    <source>
        <dbReference type="ARBA" id="ARBA00022692"/>
    </source>
</evidence>
<comment type="similarity">
    <text evidence="3">Belongs to the peptidase M50B family.</text>
</comment>
<comment type="caution">
    <text evidence="9">The sequence shown here is derived from an EMBL/GenBank/DDBJ whole genome shotgun (WGS) entry which is preliminary data.</text>
</comment>
<dbReference type="AlphaFoldDB" id="A0A917Y707"/>
<dbReference type="GO" id="GO:0006508">
    <property type="term" value="P:proteolysis"/>
    <property type="evidence" value="ECO:0007669"/>
    <property type="project" value="InterPro"/>
</dbReference>
<organism evidence="9 10">
    <name type="scientific">Oceanobacillus indicireducens</name>
    <dbReference type="NCBI Taxonomy" id="1004261"/>
    <lineage>
        <taxon>Bacteria</taxon>
        <taxon>Bacillati</taxon>
        <taxon>Bacillota</taxon>
        <taxon>Bacilli</taxon>
        <taxon>Bacillales</taxon>
        <taxon>Bacillaceae</taxon>
        <taxon>Oceanobacillus</taxon>
    </lineage>
</organism>
<protein>
    <recommendedName>
        <fullName evidence="8">Peptidase M50 domain-containing protein</fullName>
    </recommendedName>
</protein>
<evidence type="ECO:0000259" key="8">
    <source>
        <dbReference type="Pfam" id="PF02163"/>
    </source>
</evidence>
<dbReference type="EMBL" id="BMOS01000061">
    <property type="protein sequence ID" value="GGN67495.1"/>
    <property type="molecule type" value="Genomic_DNA"/>
</dbReference>
<accession>A0A917Y707</accession>
<evidence type="ECO:0000256" key="3">
    <source>
        <dbReference type="ARBA" id="ARBA00007931"/>
    </source>
</evidence>
<feature type="transmembrane region" description="Helical" evidence="7">
    <location>
        <begin position="174"/>
        <end position="192"/>
    </location>
</feature>
<comment type="subcellular location">
    <subcellularLocation>
        <location evidence="2">Membrane</location>
        <topology evidence="2">Multi-pass membrane protein</topology>
    </subcellularLocation>
</comment>
<feature type="domain" description="Peptidase M50" evidence="8">
    <location>
        <begin position="78"/>
        <end position="168"/>
    </location>
</feature>